<organism evidence="2">
    <name type="scientific">Gasterosteus aculeatus</name>
    <name type="common">Three-spined stickleback</name>
    <dbReference type="NCBI Taxonomy" id="69293"/>
    <lineage>
        <taxon>Eukaryota</taxon>
        <taxon>Metazoa</taxon>
        <taxon>Chordata</taxon>
        <taxon>Craniata</taxon>
        <taxon>Vertebrata</taxon>
        <taxon>Euteleostomi</taxon>
        <taxon>Actinopterygii</taxon>
        <taxon>Neopterygii</taxon>
        <taxon>Teleostei</taxon>
        <taxon>Neoteleostei</taxon>
        <taxon>Acanthomorphata</taxon>
        <taxon>Eupercaria</taxon>
        <taxon>Perciformes</taxon>
        <taxon>Cottioidei</taxon>
        <taxon>Gasterosteales</taxon>
        <taxon>Gasterosteidae</taxon>
        <taxon>Gasterosteus</taxon>
    </lineage>
</organism>
<feature type="signal peptide" evidence="1">
    <location>
        <begin position="1"/>
        <end position="23"/>
    </location>
</feature>
<reference evidence="2" key="2">
    <citation type="submission" date="2024-04" db="UniProtKB">
        <authorList>
            <consortium name="Ensembl"/>
        </authorList>
    </citation>
    <scope>IDENTIFICATION</scope>
</reference>
<evidence type="ECO:0000313" key="2">
    <source>
        <dbReference type="Ensembl" id="ENSGACP00000023786.1"/>
    </source>
</evidence>
<keyword evidence="1" id="KW-0732">Signal</keyword>
<protein>
    <submittedName>
        <fullName evidence="2">Uncharacterized protein</fullName>
    </submittedName>
</protein>
<reference evidence="2" key="1">
    <citation type="submission" date="2006-01" db="EMBL/GenBank/DDBJ databases">
        <authorList>
            <person name="Lindblad-Toh K."/>
            <person name="Mauceli E."/>
            <person name="Grabherr M."/>
            <person name="Chang J.L."/>
            <person name="Lander E.S."/>
        </authorList>
    </citation>
    <scope>NUCLEOTIDE SEQUENCE [LARGE SCALE GENOMIC DNA]</scope>
</reference>
<accession>G3Q1N8</accession>
<dbReference type="Bgee" id="ENSGACG00000018001">
    <property type="expression patterns" value="Expressed in pharyngeal gill and 3 other cell types or tissues"/>
</dbReference>
<dbReference type="Ensembl" id="ENSGACT00000023833.1">
    <property type="protein sequence ID" value="ENSGACP00000023786.1"/>
    <property type="gene ID" value="ENSGACG00000018001.1"/>
</dbReference>
<evidence type="ECO:0000256" key="1">
    <source>
        <dbReference type="SAM" id="SignalP"/>
    </source>
</evidence>
<proteinExistence type="predicted"/>
<sequence length="81" mass="8072">MGSEKRMMGPLIIILLLADGMMSAENTTAALNATVTATAVNMTSPGVNMTTMSTMSPSAVPTSVNITAAPTGVTNATAAPT</sequence>
<name>G3Q1N8_GASAC</name>
<feature type="chain" id="PRO_5003450166" evidence="1">
    <location>
        <begin position="24"/>
        <end position="81"/>
    </location>
</feature>
<dbReference type="AlphaFoldDB" id="G3Q1N8"/>